<evidence type="ECO:0000313" key="9">
    <source>
        <dbReference type="EMBL" id="GAA3093689.1"/>
    </source>
</evidence>
<keyword evidence="6" id="KW-0326">Glycosidase</keyword>
<name>A0ABP6MA55_9ACTN</name>
<accession>A0ABP6MA55</accession>
<evidence type="ECO:0000256" key="7">
    <source>
        <dbReference type="ARBA" id="ARBA00023326"/>
    </source>
</evidence>
<protein>
    <recommendedName>
        <fullName evidence="11">Secreted protein</fullName>
    </recommendedName>
</protein>
<evidence type="ECO:0000256" key="5">
    <source>
        <dbReference type="ARBA" id="ARBA00023277"/>
    </source>
</evidence>
<keyword evidence="4" id="KW-0378">Hydrolase</keyword>
<keyword evidence="7" id="KW-0624">Polysaccharide degradation</keyword>
<evidence type="ECO:0000256" key="8">
    <source>
        <dbReference type="SAM" id="Phobius"/>
    </source>
</evidence>
<keyword evidence="8" id="KW-0812">Transmembrane</keyword>
<keyword evidence="10" id="KW-1185">Reference proteome</keyword>
<evidence type="ECO:0008006" key="11">
    <source>
        <dbReference type="Google" id="ProtNLM"/>
    </source>
</evidence>
<dbReference type="EMBL" id="BAAAUG010000024">
    <property type="protein sequence ID" value="GAA3093689.1"/>
    <property type="molecule type" value="Genomic_DNA"/>
</dbReference>
<evidence type="ECO:0000256" key="4">
    <source>
        <dbReference type="ARBA" id="ARBA00022801"/>
    </source>
</evidence>
<evidence type="ECO:0000256" key="3">
    <source>
        <dbReference type="ARBA" id="ARBA00022729"/>
    </source>
</evidence>
<dbReference type="InterPro" id="IPR009939">
    <property type="entry name" value="Chitosanase_fungal"/>
</dbReference>
<proteinExistence type="predicted"/>
<keyword evidence="8" id="KW-0472">Membrane</keyword>
<dbReference type="PANTHER" id="PTHR42061:SF6">
    <property type="entry name" value="ENDO-CHITOSANASE"/>
    <property type="match status" value="1"/>
</dbReference>
<keyword evidence="2" id="KW-0964">Secreted</keyword>
<evidence type="ECO:0000256" key="1">
    <source>
        <dbReference type="ARBA" id="ARBA00004613"/>
    </source>
</evidence>
<dbReference type="Pfam" id="PF07335">
    <property type="entry name" value="Glyco_hydro_75"/>
    <property type="match status" value="1"/>
</dbReference>
<keyword evidence="3" id="KW-0732">Signal</keyword>
<evidence type="ECO:0000256" key="2">
    <source>
        <dbReference type="ARBA" id="ARBA00022525"/>
    </source>
</evidence>
<evidence type="ECO:0000256" key="6">
    <source>
        <dbReference type="ARBA" id="ARBA00023295"/>
    </source>
</evidence>
<reference evidence="10" key="1">
    <citation type="journal article" date="2019" name="Int. J. Syst. Evol. Microbiol.">
        <title>The Global Catalogue of Microorganisms (GCM) 10K type strain sequencing project: providing services to taxonomists for standard genome sequencing and annotation.</title>
        <authorList>
            <consortium name="The Broad Institute Genomics Platform"/>
            <consortium name="The Broad Institute Genome Sequencing Center for Infectious Disease"/>
            <person name="Wu L."/>
            <person name="Ma J."/>
        </authorList>
    </citation>
    <scope>NUCLEOTIDE SEQUENCE [LARGE SCALE GENOMIC DNA]</scope>
    <source>
        <strain evidence="10">JCM 9092</strain>
    </source>
</reference>
<dbReference type="PANTHER" id="PTHR42061">
    <property type="entry name" value="ENDO-CHITOSANASE"/>
    <property type="match status" value="1"/>
</dbReference>
<sequence length="296" mass="30700">MHIKGAAHIRETGRIKGRACTVRTLSGGRDVRLGTDWGVCPSVSSWGRSLLVRTTTAVLAVTAGAALLAPASLIAAAYPLESAPARKSWDSKGSSATPAAQEGSVSAAALLAKAGSCEQVSRGKYRTDDGAHATIPVCGKRGAVFWKADMDIDCDGRPGKACNRRTDPLFLPATAFQESSGRQLSAESLPYIVVPGASRLWSHAEHGITGGSVAAVIHGNKVTYAVVGDTGPTDLIGEASYAAGKSLGIRPDPRSGGTDAGVTYIVFQGPKVSPIENHRAAVTRGDALARQFLRQN</sequence>
<keyword evidence="8" id="KW-1133">Transmembrane helix</keyword>
<gene>
    <name evidence="9" type="ORF">GCM10010449_16760</name>
</gene>
<organism evidence="9 10">
    <name type="scientific">Streptomyces rectiviolaceus</name>
    <dbReference type="NCBI Taxonomy" id="332591"/>
    <lineage>
        <taxon>Bacteria</taxon>
        <taxon>Bacillati</taxon>
        <taxon>Actinomycetota</taxon>
        <taxon>Actinomycetes</taxon>
        <taxon>Kitasatosporales</taxon>
        <taxon>Streptomycetaceae</taxon>
        <taxon>Streptomyces</taxon>
    </lineage>
</organism>
<dbReference type="Proteomes" id="UP001501637">
    <property type="component" value="Unassembled WGS sequence"/>
</dbReference>
<comment type="subcellular location">
    <subcellularLocation>
        <location evidence="1">Secreted</location>
    </subcellularLocation>
</comment>
<feature type="transmembrane region" description="Helical" evidence="8">
    <location>
        <begin position="57"/>
        <end position="78"/>
    </location>
</feature>
<keyword evidence="5" id="KW-0119">Carbohydrate metabolism</keyword>
<comment type="caution">
    <text evidence="9">The sequence shown here is derived from an EMBL/GenBank/DDBJ whole genome shotgun (WGS) entry which is preliminary data.</text>
</comment>
<evidence type="ECO:0000313" key="10">
    <source>
        <dbReference type="Proteomes" id="UP001501637"/>
    </source>
</evidence>